<keyword evidence="1" id="KW-0472">Membrane</keyword>
<sequence length="219" mass="26925">MSNQIKFDNEINRIHQHFRQHLMDKQRLEQLKQSNIQKLETIIELIENFLHNNQSIRSNVMVILNEKQCEYEIAKQKFYQQKELNNIQQLLMKSNEDHHDHDNNLRQQYRTIIIENQLLQRKIEKFQLIKQKLESMDRKKLDHIRHLQQKINFLQELNETLPSTSISSPIMNHEQQQQQQKHQQIQCIHFLLIIMKYHHQLFFIMIIMMIRIMIMIMII</sequence>
<keyword evidence="3" id="KW-1185">Reference proteome</keyword>
<keyword evidence="1" id="KW-0812">Transmembrane</keyword>
<name>A0ABQ8IT17_DERPT</name>
<keyword evidence="1" id="KW-1133">Transmembrane helix</keyword>
<reference evidence="2 3" key="2">
    <citation type="journal article" date="2022" name="Mol. Biol. Evol.">
        <title>Comparative Genomics Reveals Insights into the Divergent Evolution of Astigmatic Mites and Household Pest Adaptations.</title>
        <authorList>
            <person name="Xiong Q."/>
            <person name="Wan A.T."/>
            <person name="Liu X."/>
            <person name="Fung C.S."/>
            <person name="Xiao X."/>
            <person name="Malainual N."/>
            <person name="Hou J."/>
            <person name="Wang L."/>
            <person name="Wang M."/>
            <person name="Yang K.Y."/>
            <person name="Cui Y."/>
            <person name="Leung E.L."/>
            <person name="Nong W."/>
            <person name="Shin S.K."/>
            <person name="Au S.W."/>
            <person name="Jeong K.Y."/>
            <person name="Chew F.T."/>
            <person name="Hui J.H."/>
            <person name="Leung T.F."/>
            <person name="Tungtrongchitr A."/>
            <person name="Zhong N."/>
            <person name="Liu Z."/>
            <person name="Tsui S.K."/>
        </authorList>
    </citation>
    <scope>NUCLEOTIDE SEQUENCE [LARGE SCALE GENOMIC DNA]</scope>
    <source>
        <strain evidence="2">Derp</strain>
    </source>
</reference>
<comment type="caution">
    <text evidence="2">The sequence shown here is derived from an EMBL/GenBank/DDBJ whole genome shotgun (WGS) entry which is preliminary data.</text>
</comment>
<feature type="transmembrane region" description="Helical" evidence="1">
    <location>
        <begin position="201"/>
        <end position="218"/>
    </location>
</feature>
<dbReference type="EMBL" id="NJHN03000121">
    <property type="protein sequence ID" value="KAH9413467.1"/>
    <property type="molecule type" value="Genomic_DNA"/>
</dbReference>
<gene>
    <name evidence="2" type="ORF">DERP_007944</name>
</gene>
<evidence type="ECO:0000313" key="3">
    <source>
        <dbReference type="Proteomes" id="UP000887458"/>
    </source>
</evidence>
<evidence type="ECO:0000313" key="2">
    <source>
        <dbReference type="EMBL" id="KAH9413467.1"/>
    </source>
</evidence>
<accession>A0ABQ8IT17</accession>
<protein>
    <submittedName>
        <fullName evidence="2">Uncharacterized protein</fullName>
    </submittedName>
</protein>
<proteinExistence type="predicted"/>
<reference evidence="2 3" key="1">
    <citation type="journal article" date="2018" name="J. Allergy Clin. Immunol.">
        <title>High-quality assembly of Dermatophagoides pteronyssinus genome and transcriptome reveals a wide range of novel allergens.</title>
        <authorList>
            <person name="Liu X.Y."/>
            <person name="Yang K.Y."/>
            <person name="Wang M.Q."/>
            <person name="Kwok J.S."/>
            <person name="Zeng X."/>
            <person name="Yang Z."/>
            <person name="Xiao X.J."/>
            <person name="Lau C.P."/>
            <person name="Li Y."/>
            <person name="Huang Z.M."/>
            <person name="Ba J.G."/>
            <person name="Yim A.K."/>
            <person name="Ouyang C.Y."/>
            <person name="Ngai S.M."/>
            <person name="Chan T.F."/>
            <person name="Leung E.L."/>
            <person name="Liu L."/>
            <person name="Liu Z.G."/>
            <person name="Tsui S.K."/>
        </authorList>
    </citation>
    <scope>NUCLEOTIDE SEQUENCE [LARGE SCALE GENOMIC DNA]</scope>
    <source>
        <strain evidence="2">Derp</strain>
    </source>
</reference>
<evidence type="ECO:0000256" key="1">
    <source>
        <dbReference type="SAM" id="Phobius"/>
    </source>
</evidence>
<organism evidence="2 3">
    <name type="scientific">Dermatophagoides pteronyssinus</name>
    <name type="common">European house dust mite</name>
    <dbReference type="NCBI Taxonomy" id="6956"/>
    <lineage>
        <taxon>Eukaryota</taxon>
        <taxon>Metazoa</taxon>
        <taxon>Ecdysozoa</taxon>
        <taxon>Arthropoda</taxon>
        <taxon>Chelicerata</taxon>
        <taxon>Arachnida</taxon>
        <taxon>Acari</taxon>
        <taxon>Acariformes</taxon>
        <taxon>Sarcoptiformes</taxon>
        <taxon>Astigmata</taxon>
        <taxon>Psoroptidia</taxon>
        <taxon>Analgoidea</taxon>
        <taxon>Pyroglyphidae</taxon>
        <taxon>Dermatophagoidinae</taxon>
        <taxon>Dermatophagoides</taxon>
    </lineage>
</organism>
<dbReference type="Proteomes" id="UP000887458">
    <property type="component" value="Unassembled WGS sequence"/>
</dbReference>